<dbReference type="EMBL" id="CABEEP010000001">
    <property type="protein sequence ID" value="VTQ62699.1"/>
    <property type="molecule type" value="Genomic_DNA"/>
</dbReference>
<dbReference type="InterPro" id="IPR023093">
    <property type="entry name" value="ScpA-like_C"/>
</dbReference>
<comment type="function">
    <text evidence="3">Participates in chromosomal partition during cell division. May act via the formation of a condensin-like complex containing Smc and ScpB that pull DNA away from mid-cell into both cell halves.</text>
</comment>
<dbReference type="PANTHER" id="PTHR33969">
    <property type="entry name" value="SEGREGATION AND CONDENSATION PROTEIN A"/>
    <property type="match status" value="1"/>
</dbReference>
<reference evidence="4 6" key="1">
    <citation type="submission" date="2015-06" db="EMBL/GenBank/DDBJ databases">
        <title>The Genome Sequence of Enterococcus hirae 88EA1.</title>
        <authorList>
            <consortium name="The Broad Institute Genomics Platform"/>
            <consortium name="The Broad Institute Genome Sequencing Center for Infectious Disease"/>
            <person name="Earl A.M."/>
            <person name="Van Tyne D."/>
            <person name="Lebreton F."/>
            <person name="Saavedra J.T."/>
            <person name="Gilmore M.S."/>
            <person name="Manson McGuire A."/>
            <person name="Clock S."/>
            <person name="Crupain M."/>
            <person name="Rangan U."/>
            <person name="Young S."/>
            <person name="Abouelleil A."/>
            <person name="Cao P."/>
            <person name="Chapman S.B."/>
            <person name="Griggs A."/>
            <person name="Priest M."/>
            <person name="Shea T."/>
            <person name="Wortman J."/>
            <person name="Nusbaum C."/>
            <person name="Birren B."/>
        </authorList>
    </citation>
    <scope>NUCLEOTIDE SEQUENCE [LARGE SCALE GENOMIC DNA]</scope>
    <source>
        <strain evidence="4 6">88EA1</strain>
    </source>
</reference>
<dbReference type="GO" id="GO:0005737">
    <property type="term" value="C:cytoplasm"/>
    <property type="evidence" value="ECO:0007669"/>
    <property type="project" value="UniProtKB-SubCell"/>
</dbReference>
<comment type="subunit">
    <text evidence="3">Component of a cohesin-like complex composed of ScpA, ScpB and the Smc homodimer, in which ScpA and ScpB bind to the head domain of Smc. The presence of the three proteins is required for the association of the complex with DNA.</text>
</comment>
<dbReference type="GO" id="GO:0007059">
    <property type="term" value="P:chromosome segregation"/>
    <property type="evidence" value="ECO:0007669"/>
    <property type="project" value="UniProtKB-UniRule"/>
</dbReference>
<evidence type="ECO:0000313" key="4">
    <source>
        <dbReference type="EMBL" id="RBT70551.1"/>
    </source>
</evidence>
<keyword evidence="3" id="KW-0131">Cell cycle</keyword>
<evidence type="ECO:0000313" key="7">
    <source>
        <dbReference type="Proteomes" id="UP000352698"/>
    </source>
</evidence>
<dbReference type="Gene3D" id="6.10.250.2410">
    <property type="match status" value="1"/>
</dbReference>
<comment type="similarity">
    <text evidence="3">Belongs to the ScpA family.</text>
</comment>
<organism evidence="4 6">
    <name type="scientific">Enterococcus hirae</name>
    <dbReference type="NCBI Taxonomy" id="1354"/>
    <lineage>
        <taxon>Bacteria</taxon>
        <taxon>Bacillati</taxon>
        <taxon>Bacillota</taxon>
        <taxon>Bacilli</taxon>
        <taxon>Lactobacillales</taxon>
        <taxon>Enterococcaceae</taxon>
        <taxon>Enterococcus</taxon>
    </lineage>
</organism>
<dbReference type="GO" id="GO:0051301">
    <property type="term" value="P:cell division"/>
    <property type="evidence" value="ECO:0007669"/>
    <property type="project" value="UniProtKB-KW"/>
</dbReference>
<comment type="subcellular location">
    <subcellularLocation>
        <location evidence="3">Cytoplasm</location>
    </subcellularLocation>
    <text evidence="3">Associated with two foci at the outer edges of the nucleoid region in young cells, and at four foci within both cell halves in older cells.</text>
</comment>
<keyword evidence="3" id="KW-0132">Cell division</keyword>
<dbReference type="InterPro" id="IPR003768">
    <property type="entry name" value="ScpA"/>
</dbReference>
<reference evidence="5 7" key="2">
    <citation type="submission" date="2019-05" db="EMBL/GenBank/DDBJ databases">
        <authorList>
            <consortium name="Pathogen Informatics"/>
        </authorList>
    </citation>
    <scope>NUCLEOTIDE SEQUENCE [LARGE SCALE GENOMIC DNA]</scope>
    <source>
        <strain evidence="5 7">NCTC12204</strain>
    </source>
</reference>
<dbReference type="AlphaFoldDB" id="A0A2A4DP36"/>
<evidence type="ECO:0000313" key="6">
    <source>
        <dbReference type="Proteomes" id="UP000253498"/>
    </source>
</evidence>
<name>A0A2A4DP36_ENTHR</name>
<accession>A0A2A4DP36</accession>
<evidence type="ECO:0000256" key="2">
    <source>
        <dbReference type="ARBA" id="ARBA00044777"/>
    </source>
</evidence>
<evidence type="ECO:0000256" key="3">
    <source>
        <dbReference type="HAMAP-Rule" id="MF_01805"/>
    </source>
</evidence>
<proteinExistence type="inferred from homology"/>
<keyword evidence="3" id="KW-0963">Cytoplasm</keyword>
<dbReference type="PANTHER" id="PTHR33969:SF2">
    <property type="entry name" value="SEGREGATION AND CONDENSATION PROTEIN A"/>
    <property type="match status" value="1"/>
</dbReference>
<gene>
    <name evidence="3 5" type="primary">scpA</name>
    <name evidence="4" type="ORF">EB03_00417</name>
    <name evidence="5" type="ORF">NCTC12204_01080</name>
</gene>
<evidence type="ECO:0000256" key="1">
    <source>
        <dbReference type="ARBA" id="ARBA00022829"/>
    </source>
</evidence>
<dbReference type="Proteomes" id="UP000352698">
    <property type="component" value="Unassembled WGS sequence"/>
</dbReference>
<dbReference type="EMBL" id="LESJ01000002">
    <property type="protein sequence ID" value="RBT70551.1"/>
    <property type="molecule type" value="Genomic_DNA"/>
</dbReference>
<protein>
    <recommendedName>
        <fullName evidence="2 3">Segregation and condensation protein A</fullName>
    </recommendedName>
</protein>
<dbReference type="GO" id="GO:0006260">
    <property type="term" value="P:DNA replication"/>
    <property type="evidence" value="ECO:0007669"/>
    <property type="project" value="UniProtKB-UniRule"/>
</dbReference>
<dbReference type="Pfam" id="PF02616">
    <property type="entry name" value="SMC_ScpA"/>
    <property type="match status" value="1"/>
</dbReference>
<dbReference type="HAMAP" id="MF_01805">
    <property type="entry name" value="ScpA"/>
    <property type="match status" value="1"/>
</dbReference>
<dbReference type="Gene3D" id="1.10.10.580">
    <property type="entry name" value="Structural maintenance of chromosome 1. Chain E"/>
    <property type="match status" value="1"/>
</dbReference>
<comment type="caution">
    <text evidence="4">The sequence shown here is derived from an EMBL/GenBank/DDBJ whole genome shotgun (WGS) entry which is preliminary data.</text>
</comment>
<keyword evidence="1 3" id="KW-0159">Chromosome partition</keyword>
<dbReference type="Proteomes" id="UP000253498">
    <property type="component" value="Unassembled WGS sequence"/>
</dbReference>
<sequence length="253" mass="29498">MVTEINIKLDIFEGPLDLLLHLIQQMEIDIYDIPIATITEQYMSYIHTMKTLELAVAGEYLVMAATLMAIKSKTLLPVQEAIIEDEYWEEDPRDELVNQLLEYRKYKYAAEQLTEKAQERSLYYTKEPVAVDDLIGQEKPLKRGQVKKIDLFHAMEKILERKKFSEKVEKTITPDDTTIEERIIFIEERLKQHHKGCSFESFFETPSKTEVVTTFMALLEMMKNGQIVAQQEGNYETIMLYLAVGDTKDDKIK</sequence>
<evidence type="ECO:0000313" key="5">
    <source>
        <dbReference type="EMBL" id="VTQ62699.1"/>
    </source>
</evidence>